<protein>
    <submittedName>
        <fullName evidence="1">Uncharacterized protein</fullName>
    </submittedName>
</protein>
<keyword evidence="2" id="KW-1185">Reference proteome</keyword>
<dbReference type="EMBL" id="VOFY01000010">
    <property type="protein sequence ID" value="KAA8589171.1"/>
    <property type="molecule type" value="Genomic_DNA"/>
</dbReference>
<sequence>MENCESHSDMRNIAFMQELCCLLLSGGAPLQQWSYTRQLQDQRGPTRFSHKLLDWLGMHFSWLPKITWKTKQQNPMV</sequence>
<gene>
    <name evidence="1" type="ORF">FQN60_010516</name>
</gene>
<accession>A0A5J5DBL1</accession>
<dbReference type="Proteomes" id="UP000327493">
    <property type="component" value="Chromosome 10"/>
</dbReference>
<evidence type="ECO:0000313" key="2">
    <source>
        <dbReference type="Proteomes" id="UP000327493"/>
    </source>
</evidence>
<evidence type="ECO:0000313" key="1">
    <source>
        <dbReference type="EMBL" id="KAA8589171.1"/>
    </source>
</evidence>
<reference evidence="1 2" key="1">
    <citation type="submission" date="2019-08" db="EMBL/GenBank/DDBJ databases">
        <title>A chromosome-level genome assembly, high-density linkage maps, and genome scans reveal the genomic architecture of hybrid incompatibilities underlying speciation via character displacement in darters (Percidae: Etheostominae).</title>
        <authorList>
            <person name="Moran R.L."/>
            <person name="Catchen J.M."/>
            <person name="Fuller R.C."/>
        </authorList>
    </citation>
    <scope>NUCLEOTIDE SEQUENCE [LARGE SCALE GENOMIC DNA]</scope>
    <source>
        <strain evidence="1">EspeVRDwgs_2016</strain>
        <tissue evidence="1">Muscle</tissue>
    </source>
</reference>
<name>A0A5J5DBL1_9PERO</name>
<organism evidence="1 2">
    <name type="scientific">Etheostoma spectabile</name>
    <name type="common">orangethroat darter</name>
    <dbReference type="NCBI Taxonomy" id="54343"/>
    <lineage>
        <taxon>Eukaryota</taxon>
        <taxon>Metazoa</taxon>
        <taxon>Chordata</taxon>
        <taxon>Craniata</taxon>
        <taxon>Vertebrata</taxon>
        <taxon>Euteleostomi</taxon>
        <taxon>Actinopterygii</taxon>
        <taxon>Neopterygii</taxon>
        <taxon>Teleostei</taxon>
        <taxon>Neoteleostei</taxon>
        <taxon>Acanthomorphata</taxon>
        <taxon>Eupercaria</taxon>
        <taxon>Perciformes</taxon>
        <taxon>Percoidei</taxon>
        <taxon>Percidae</taxon>
        <taxon>Etheostomatinae</taxon>
        <taxon>Etheostoma</taxon>
    </lineage>
</organism>
<comment type="caution">
    <text evidence="1">The sequence shown here is derived from an EMBL/GenBank/DDBJ whole genome shotgun (WGS) entry which is preliminary data.</text>
</comment>
<proteinExistence type="predicted"/>
<dbReference type="AlphaFoldDB" id="A0A5J5DBL1"/>